<accession>A0A497XW75</accession>
<feature type="transmembrane region" description="Helical" evidence="2">
    <location>
        <begin position="196"/>
        <end position="215"/>
    </location>
</feature>
<dbReference type="Proteomes" id="UP000297429">
    <property type="component" value="Unassembled WGS sequence"/>
</dbReference>
<dbReference type="Gene3D" id="3.10.310.50">
    <property type="match status" value="1"/>
</dbReference>
<dbReference type="PANTHER" id="PTHR30373">
    <property type="entry name" value="UPF0603 PROTEIN YGCG"/>
    <property type="match status" value="1"/>
</dbReference>
<name>A0A497XW75_9SPHI</name>
<sequence>MMLNTRLFTPLALLFFLLVANITFGQTAYKVKDIPDPKNNGGGYVSDPDKILGTNAVSEINSTISDFESKTNVQVAVVVVNDFDHNKEDFDFAYELFNTWGIGSKTSNNGLLLFISKERRKYRFITGTGAEGVLPDVKLKHIAEQNLLPAFRENDFATGITNTINAIGEIILNPEHKSELNQLFTQQESDNDLENFLLPTGIIIMLFWGAFKILNRQAKNATKDKSKSDVNQYEKIGKGCAVAMMITFVTGFIFFFFGGLELVKKIRPKDVPIILYVILALVLFGRYLFHISALRKIHNDDKNFFNSVSSFHKKNFWLIIFSPLILINIIIYLFKRVKNINRFKAVLDSKGQEMIRLDRDINIEGEPFLTKGQRKEEIVKAYDYDIWESADHKEHIIKAWPAENYNSYTECPDCYFRTYKLNKRITTRAATYSHEGQAKLINECSFCKKTEFIKWIKLAMLVESSSSSSSSSSGSSSSSSSSSSSWGGGSSSGGGTGGSW</sequence>
<feature type="compositionally biased region" description="Gly residues" evidence="1">
    <location>
        <begin position="486"/>
        <end position="500"/>
    </location>
</feature>
<feature type="transmembrane region" description="Helical" evidence="2">
    <location>
        <begin position="236"/>
        <end position="258"/>
    </location>
</feature>
<dbReference type="EMBL" id="SOPX01000004">
    <property type="protein sequence ID" value="TFB29235.1"/>
    <property type="molecule type" value="Genomic_DNA"/>
</dbReference>
<keyword evidence="2" id="KW-0472">Membrane</keyword>
<dbReference type="InterPro" id="IPR007621">
    <property type="entry name" value="TPM_dom"/>
</dbReference>
<feature type="transmembrane region" description="Helical" evidence="2">
    <location>
        <begin position="273"/>
        <end position="294"/>
    </location>
</feature>
<organism evidence="4 6">
    <name type="scientific">Pedobacter alluvionis</name>
    <dbReference type="NCBI Taxonomy" id="475253"/>
    <lineage>
        <taxon>Bacteria</taxon>
        <taxon>Pseudomonadati</taxon>
        <taxon>Bacteroidota</taxon>
        <taxon>Sphingobacteriia</taxon>
        <taxon>Sphingobacteriales</taxon>
        <taxon>Sphingobacteriaceae</taxon>
        <taxon>Pedobacter</taxon>
    </lineage>
</organism>
<keyword evidence="2" id="KW-1133">Transmembrane helix</keyword>
<keyword evidence="7" id="KW-1185">Reference proteome</keyword>
<dbReference type="EMBL" id="RCCK01000014">
    <property type="protein sequence ID" value="RLJ72937.1"/>
    <property type="molecule type" value="Genomic_DNA"/>
</dbReference>
<evidence type="ECO:0000313" key="7">
    <source>
        <dbReference type="Proteomes" id="UP000297429"/>
    </source>
</evidence>
<evidence type="ECO:0000313" key="5">
    <source>
        <dbReference type="EMBL" id="TFB29235.1"/>
    </source>
</evidence>
<evidence type="ECO:0000259" key="3">
    <source>
        <dbReference type="Pfam" id="PF04536"/>
    </source>
</evidence>
<feature type="region of interest" description="Disordered" evidence="1">
    <location>
        <begin position="466"/>
        <end position="500"/>
    </location>
</feature>
<reference evidence="5 7" key="2">
    <citation type="submission" date="2019-03" db="EMBL/GenBank/DDBJ databases">
        <authorList>
            <person name="He R.-H."/>
        </authorList>
    </citation>
    <scope>NUCLEOTIDE SEQUENCE [LARGE SCALE GENOMIC DNA]</scope>
    <source>
        <strain evidence="5 7">DSM 19624</strain>
    </source>
</reference>
<reference evidence="4 6" key="1">
    <citation type="submission" date="2018-10" db="EMBL/GenBank/DDBJ databases">
        <title>Genomic Encyclopedia of Archaeal and Bacterial Type Strains, Phase II (KMG-II): from individual species to whole genera.</title>
        <authorList>
            <person name="Goeker M."/>
        </authorList>
    </citation>
    <scope>NUCLEOTIDE SEQUENCE [LARGE SCALE GENOMIC DNA]</scope>
    <source>
        <strain evidence="4 6">DSM 19624</strain>
    </source>
</reference>
<dbReference type="PANTHER" id="PTHR30373:SF2">
    <property type="entry name" value="UPF0603 PROTEIN YGCG"/>
    <property type="match status" value="1"/>
</dbReference>
<proteinExistence type="predicted"/>
<evidence type="ECO:0000313" key="6">
    <source>
        <dbReference type="Proteomes" id="UP000273898"/>
    </source>
</evidence>
<gene>
    <name evidence="4" type="ORF">BCL90_4588</name>
    <name evidence="5" type="ORF">E3V97_19495</name>
</gene>
<evidence type="ECO:0000256" key="2">
    <source>
        <dbReference type="SAM" id="Phobius"/>
    </source>
</evidence>
<dbReference type="Pfam" id="PF04536">
    <property type="entry name" value="TPM_phosphatase"/>
    <property type="match status" value="1"/>
</dbReference>
<evidence type="ECO:0000313" key="4">
    <source>
        <dbReference type="EMBL" id="RLJ72937.1"/>
    </source>
</evidence>
<dbReference type="AlphaFoldDB" id="A0A497XW75"/>
<protein>
    <submittedName>
        <fullName evidence="5">TPM domain-containing protein</fullName>
    </submittedName>
</protein>
<dbReference type="RefSeq" id="WP_121287217.1">
    <property type="nucleotide sequence ID" value="NZ_RCCK01000014.1"/>
</dbReference>
<evidence type="ECO:0000256" key="1">
    <source>
        <dbReference type="SAM" id="MobiDB-lite"/>
    </source>
</evidence>
<comment type="caution">
    <text evidence="4">The sequence shown here is derived from an EMBL/GenBank/DDBJ whole genome shotgun (WGS) entry which is preliminary data.</text>
</comment>
<feature type="compositionally biased region" description="Low complexity" evidence="1">
    <location>
        <begin position="466"/>
        <end position="485"/>
    </location>
</feature>
<feature type="transmembrane region" description="Helical" evidence="2">
    <location>
        <begin position="315"/>
        <end position="334"/>
    </location>
</feature>
<feature type="domain" description="TPM" evidence="3">
    <location>
        <begin position="45"/>
        <end position="169"/>
    </location>
</feature>
<dbReference type="OrthoDB" id="9810918at2"/>
<dbReference type="Proteomes" id="UP000273898">
    <property type="component" value="Unassembled WGS sequence"/>
</dbReference>
<keyword evidence="2" id="KW-0812">Transmembrane</keyword>